<dbReference type="Proteomes" id="UP001156560">
    <property type="component" value="Plasmid pHLB"/>
</dbReference>
<accession>A0AA47JN61</accession>
<evidence type="ECO:0000313" key="2">
    <source>
        <dbReference type="Proteomes" id="UP001156560"/>
    </source>
</evidence>
<evidence type="ECO:0000313" key="1">
    <source>
        <dbReference type="EMBL" id="WAT93861.1"/>
    </source>
</evidence>
<reference evidence="1" key="1">
    <citation type="submission" date="2023-06" db="EMBL/GenBank/DDBJ databases">
        <title>Vibrio parahaemolyticus become highly virulent by producing novel Tc toxins.</title>
        <authorList>
            <person name="Yang F."/>
            <person name="You Y."/>
            <person name="Lai Q."/>
            <person name="Xu L."/>
            <person name="Li F."/>
        </authorList>
    </citation>
    <scope>NUCLEOTIDE SEQUENCE</scope>
    <source>
        <strain evidence="1">Vp-HL-202005</strain>
        <plasmid evidence="1">pHLB</plasmid>
    </source>
</reference>
<sequence length="78" mass="9183">MTELFHRRTLIKQLNSLLDPTRHDMKSTPDMSWVLPMLRDTLFEETLRLANGNQRKAAQMLDVSRGTYTKHIKRITTL</sequence>
<organism evidence="1 2">
    <name type="scientific">Vibrio parahaemolyticus</name>
    <dbReference type="NCBI Taxonomy" id="670"/>
    <lineage>
        <taxon>Bacteria</taxon>
        <taxon>Pseudomonadati</taxon>
        <taxon>Pseudomonadota</taxon>
        <taxon>Gammaproteobacteria</taxon>
        <taxon>Vibrionales</taxon>
        <taxon>Vibrionaceae</taxon>
        <taxon>Vibrio</taxon>
    </lineage>
</organism>
<evidence type="ECO:0008006" key="3">
    <source>
        <dbReference type="Google" id="ProtNLM"/>
    </source>
</evidence>
<dbReference type="InterPro" id="IPR009057">
    <property type="entry name" value="Homeodomain-like_sf"/>
</dbReference>
<proteinExistence type="predicted"/>
<dbReference type="AlphaFoldDB" id="A0AA47JN61"/>
<geneLocation type="plasmid" evidence="1 2">
    <name>pHLB</name>
</geneLocation>
<dbReference type="GO" id="GO:0043565">
    <property type="term" value="F:sequence-specific DNA binding"/>
    <property type="evidence" value="ECO:0007669"/>
    <property type="project" value="InterPro"/>
</dbReference>
<name>A0AA47JN61_VIBPH</name>
<dbReference type="RefSeq" id="WP_077202398.1">
    <property type="nucleotide sequence ID" value="NZ_CP114197.1"/>
</dbReference>
<dbReference type="Gene3D" id="1.10.10.60">
    <property type="entry name" value="Homeodomain-like"/>
    <property type="match status" value="1"/>
</dbReference>
<keyword evidence="1" id="KW-0614">Plasmid</keyword>
<gene>
    <name evidence="1" type="ORF">O1Q84_27145</name>
</gene>
<protein>
    <recommendedName>
        <fullName evidence="3">DNA binding HTH domain-containing protein</fullName>
    </recommendedName>
</protein>
<dbReference type="SUPFAM" id="SSF46689">
    <property type="entry name" value="Homeodomain-like"/>
    <property type="match status" value="1"/>
</dbReference>
<dbReference type="EMBL" id="CP114197">
    <property type="protein sequence ID" value="WAT93861.1"/>
    <property type="molecule type" value="Genomic_DNA"/>
</dbReference>